<dbReference type="PANTHER" id="PTHR44051:SF8">
    <property type="entry name" value="GLUTATHIONE S-TRANSFERASE GSTA"/>
    <property type="match status" value="1"/>
</dbReference>
<proteinExistence type="inferred from homology"/>
<dbReference type="Pfam" id="PF22041">
    <property type="entry name" value="GST_C_7"/>
    <property type="match status" value="2"/>
</dbReference>
<evidence type="ECO:0000313" key="3">
    <source>
        <dbReference type="EMBL" id="CAE7223805.1"/>
    </source>
</evidence>
<dbReference type="InterPro" id="IPR054416">
    <property type="entry name" value="GST_UstS-like_C"/>
</dbReference>
<dbReference type="EMBL" id="CAJNJQ010006203">
    <property type="protein sequence ID" value="CAE7223805.1"/>
    <property type="molecule type" value="Genomic_DNA"/>
</dbReference>
<dbReference type="Pfam" id="PF13409">
    <property type="entry name" value="GST_N_2"/>
    <property type="match status" value="2"/>
</dbReference>
<organism evidence="3 4">
    <name type="scientific">Rhizoctonia solani</name>
    <dbReference type="NCBI Taxonomy" id="456999"/>
    <lineage>
        <taxon>Eukaryota</taxon>
        <taxon>Fungi</taxon>
        <taxon>Dikarya</taxon>
        <taxon>Basidiomycota</taxon>
        <taxon>Agaricomycotina</taxon>
        <taxon>Agaricomycetes</taxon>
        <taxon>Cantharellales</taxon>
        <taxon>Ceratobasidiaceae</taxon>
        <taxon>Rhizoctonia</taxon>
    </lineage>
</organism>
<dbReference type="SUPFAM" id="SSF47616">
    <property type="entry name" value="GST C-terminal domain-like"/>
    <property type="match status" value="1"/>
</dbReference>
<sequence>MAATKDNPIIFYDLVGANGTSFSLNPYKTRLCLNYKGLPYRVEGLAFPDIEPKMKELGVTPVSDTHPRYTIPVIADPSSDPNGKPTYVSDSFKIALYLDEKYPAPKYPAIFPPGTRSLQHLIVTQYFPTIGACIGPIFLPTMPRLLDARSVEYLKQTRGQFLDPLPDDVARGKWEEARQKFAAFSKSVAINDGTKDEGPFVMGNTVTFLDFAVGVLALVELWKSSTGRGDSSLFRLALIYKRLPYRVEYVSYPDIESTFKRFGVPPTSDKAPQYTLPMIADPSGDPDGKPTYIADSFKIALYLDDKYPSPTHPTLFPPGTRALQRVFAERVSTLILPMAPTMLPLVGRPGFLDDRGEEYYRRTRQARFGKSLEQLADDGRQSWGQVRESWDAFGHLIDHKERDEASPFIMGSQISYADLLLVAVFCWVKRAGDQNLWEEISQWQGGRWRAMWEGVEKAVGAFYEE</sequence>
<dbReference type="PROSITE" id="PS50404">
    <property type="entry name" value="GST_NTER"/>
    <property type="match status" value="2"/>
</dbReference>
<evidence type="ECO:0000256" key="1">
    <source>
        <dbReference type="ARBA" id="ARBA00007409"/>
    </source>
</evidence>
<evidence type="ECO:0000259" key="2">
    <source>
        <dbReference type="PROSITE" id="PS50404"/>
    </source>
</evidence>
<gene>
    <name evidence="3" type="ORF">RDB_LOCUS170916</name>
</gene>
<comment type="similarity">
    <text evidence="1">Belongs to the GST superfamily.</text>
</comment>
<dbReference type="Gene3D" id="3.40.30.10">
    <property type="entry name" value="Glutaredoxin"/>
    <property type="match status" value="2"/>
</dbReference>
<dbReference type="InterPro" id="IPR004045">
    <property type="entry name" value="Glutathione_S-Trfase_N"/>
</dbReference>
<accession>A0A8H3HZK9</accession>
<feature type="domain" description="GST N-terminal" evidence="2">
    <location>
        <begin position="218"/>
        <end position="311"/>
    </location>
</feature>
<dbReference type="SUPFAM" id="SSF52833">
    <property type="entry name" value="Thioredoxin-like"/>
    <property type="match status" value="2"/>
</dbReference>
<dbReference type="InterPro" id="IPR036282">
    <property type="entry name" value="Glutathione-S-Trfase_C_sf"/>
</dbReference>
<dbReference type="PANTHER" id="PTHR44051">
    <property type="entry name" value="GLUTATHIONE S-TRANSFERASE-RELATED"/>
    <property type="match status" value="1"/>
</dbReference>
<name>A0A8H3HZK9_9AGAM</name>
<reference evidence="3" key="1">
    <citation type="submission" date="2021-01" db="EMBL/GenBank/DDBJ databases">
        <authorList>
            <person name="Kaushik A."/>
        </authorList>
    </citation>
    <scope>NUCLEOTIDE SEQUENCE</scope>
    <source>
        <strain evidence="3">AG5</strain>
    </source>
</reference>
<dbReference type="InterPro" id="IPR036249">
    <property type="entry name" value="Thioredoxin-like_sf"/>
</dbReference>
<dbReference type="Gene3D" id="1.20.1050.10">
    <property type="match status" value="2"/>
</dbReference>
<comment type="caution">
    <text evidence="3">The sequence shown here is derived from an EMBL/GenBank/DDBJ whole genome shotgun (WGS) entry which is preliminary data.</text>
</comment>
<dbReference type="Proteomes" id="UP000663827">
    <property type="component" value="Unassembled WGS sequence"/>
</dbReference>
<evidence type="ECO:0000313" key="4">
    <source>
        <dbReference type="Proteomes" id="UP000663827"/>
    </source>
</evidence>
<feature type="domain" description="GST N-terminal" evidence="2">
    <location>
        <begin position="13"/>
        <end position="106"/>
    </location>
</feature>
<dbReference type="AlphaFoldDB" id="A0A8H3HZK9"/>
<protein>
    <recommendedName>
        <fullName evidence="2">GST N-terminal domain-containing protein</fullName>
    </recommendedName>
</protein>